<keyword evidence="2" id="KW-1185">Reference proteome</keyword>
<dbReference type="InterPro" id="IPR051200">
    <property type="entry name" value="Host-pathogen_enzymatic-act"/>
</dbReference>
<name>A0AAD1IFU2_9MYCO</name>
<evidence type="ECO:0000313" key="2">
    <source>
        <dbReference type="Proteomes" id="UP000466607"/>
    </source>
</evidence>
<reference evidence="1 2" key="1">
    <citation type="journal article" date="2019" name="Emerg. Microbes Infect.">
        <title>Comprehensive subspecies identification of 175 nontuberculous mycobacteria species based on 7547 genomic profiles.</title>
        <authorList>
            <person name="Matsumoto Y."/>
            <person name="Kinjo T."/>
            <person name="Motooka D."/>
            <person name="Nabeya D."/>
            <person name="Jung N."/>
            <person name="Uechi K."/>
            <person name="Horii T."/>
            <person name="Iida T."/>
            <person name="Fujita J."/>
            <person name="Nakamura S."/>
        </authorList>
    </citation>
    <scope>NUCLEOTIDE SEQUENCE [LARGE SCALE GENOMIC DNA]</scope>
    <source>
        <strain evidence="1 2">JCM 17423</strain>
    </source>
</reference>
<dbReference type="InterPro" id="IPR015943">
    <property type="entry name" value="WD40/YVTN_repeat-like_dom_sf"/>
</dbReference>
<dbReference type="Proteomes" id="UP000466607">
    <property type="component" value="Chromosome"/>
</dbReference>
<dbReference type="EMBL" id="AP022586">
    <property type="protein sequence ID" value="BBY14524.1"/>
    <property type="molecule type" value="Genomic_DNA"/>
</dbReference>
<dbReference type="AlphaFoldDB" id="A0AAD1IFU2"/>
<evidence type="ECO:0008006" key="3">
    <source>
        <dbReference type="Google" id="ProtNLM"/>
    </source>
</evidence>
<evidence type="ECO:0000313" key="1">
    <source>
        <dbReference type="EMBL" id="BBY14524.1"/>
    </source>
</evidence>
<dbReference type="SUPFAM" id="SSF51004">
    <property type="entry name" value="C-terminal (heme d1) domain of cytochrome cd1-nitrite reductase"/>
    <property type="match status" value="1"/>
</dbReference>
<proteinExistence type="predicted"/>
<dbReference type="PANTHER" id="PTHR47197">
    <property type="entry name" value="PROTEIN NIRF"/>
    <property type="match status" value="1"/>
</dbReference>
<dbReference type="PANTHER" id="PTHR47197:SF3">
    <property type="entry name" value="DIHYDRO-HEME D1 DEHYDROGENASE"/>
    <property type="match status" value="1"/>
</dbReference>
<dbReference type="InterPro" id="IPR011048">
    <property type="entry name" value="Haem_d1_sf"/>
</dbReference>
<dbReference type="RefSeq" id="WP_134055671.1">
    <property type="nucleotide sequence ID" value="NZ_AP022586.1"/>
</dbReference>
<organism evidence="1 2">
    <name type="scientific">Mycolicibacterium litorale</name>
    <dbReference type="NCBI Taxonomy" id="758802"/>
    <lineage>
        <taxon>Bacteria</taxon>
        <taxon>Bacillati</taxon>
        <taxon>Actinomycetota</taxon>
        <taxon>Actinomycetes</taxon>
        <taxon>Mycobacteriales</taxon>
        <taxon>Mycobacteriaceae</taxon>
        <taxon>Mycolicibacterium</taxon>
    </lineage>
</organism>
<protein>
    <recommendedName>
        <fullName evidence="3">YVTN family beta-propeller protein</fullName>
    </recommendedName>
</protein>
<accession>A0AAD1IFU2</accession>
<sequence>MANIFTRKKTPLTAPEAVGMTAFDPEVAVLDVTAMPRGPVGDIAIDGASGVVVATNPGDRSISVLDAETLGVDKVVAVGGDPTLVAVAEDRAYVATSSLQHDAVTVVDTRAGTVIARYQLAFSATAMTISPDGKRLYVGRTGDDTVDVAVIDTAAERIGTIGIGYRPGTSVDAVRVDGAGRRLYVATTSLAGSALLTIDTETARVVRRLRLASPIRDLALGADGLAYVLRSDRRYGGSIDVIDLSANAVADSVAIGGAPTQLAVSPDGTRAYVVDYDRVAVFDTLTTEIVDEITGDARPAGVAVRADGRRLYVADFAGAMTSLAVPASAMPRVYSPFAATDKILRPDVRQLSPAV</sequence>
<dbReference type="Gene3D" id="2.130.10.10">
    <property type="entry name" value="YVTN repeat-like/Quinoprotein amine dehydrogenase"/>
    <property type="match status" value="2"/>
</dbReference>
<gene>
    <name evidence="1" type="ORF">MLIT_01160</name>
</gene>